<proteinExistence type="predicted"/>
<dbReference type="RefSeq" id="WP_306868841.1">
    <property type="nucleotide sequence ID" value="NZ_JAUSRB010000002.1"/>
</dbReference>
<name>A0ABT9RDK8_9ACTN</name>
<sequence>MQDGLLTIGRSARLCRLGAKRLPHHDETGLSAPARVDAGSGYRCHAPEQARDALTFAQPPAYRALSAAVHECGPRPQAPVREACLVGPAAAPREEAMTRLIIPVQESMA</sequence>
<comment type="caution">
    <text evidence="1">The sequence shown here is derived from an EMBL/GenBank/DDBJ whole genome shotgun (WGS) entry which is preliminary data.</text>
</comment>
<accession>A0ABT9RDK8</accession>
<dbReference type="InterPro" id="IPR009061">
    <property type="entry name" value="DNA-bd_dom_put_sf"/>
</dbReference>
<dbReference type="SUPFAM" id="SSF46955">
    <property type="entry name" value="Putative DNA-binding domain"/>
    <property type="match status" value="1"/>
</dbReference>
<gene>
    <name evidence="1" type="ORF">J2S55_006610</name>
</gene>
<evidence type="ECO:0000313" key="2">
    <source>
        <dbReference type="Proteomes" id="UP001230426"/>
    </source>
</evidence>
<protein>
    <submittedName>
        <fullName evidence="1">Uncharacterized protein</fullName>
    </submittedName>
</protein>
<dbReference type="Proteomes" id="UP001230426">
    <property type="component" value="Unassembled WGS sequence"/>
</dbReference>
<dbReference type="EMBL" id="JAUSRB010000002">
    <property type="protein sequence ID" value="MDP9867344.1"/>
    <property type="molecule type" value="Genomic_DNA"/>
</dbReference>
<organism evidence="1 2">
    <name type="scientific">Streptosporangium brasiliense</name>
    <dbReference type="NCBI Taxonomy" id="47480"/>
    <lineage>
        <taxon>Bacteria</taxon>
        <taxon>Bacillati</taxon>
        <taxon>Actinomycetota</taxon>
        <taxon>Actinomycetes</taxon>
        <taxon>Streptosporangiales</taxon>
        <taxon>Streptosporangiaceae</taxon>
        <taxon>Streptosporangium</taxon>
    </lineage>
</organism>
<evidence type="ECO:0000313" key="1">
    <source>
        <dbReference type="EMBL" id="MDP9867344.1"/>
    </source>
</evidence>
<reference evidence="1 2" key="1">
    <citation type="submission" date="2023-07" db="EMBL/GenBank/DDBJ databases">
        <title>Sequencing the genomes of 1000 actinobacteria strains.</title>
        <authorList>
            <person name="Klenk H.-P."/>
        </authorList>
    </citation>
    <scope>NUCLEOTIDE SEQUENCE [LARGE SCALE GENOMIC DNA]</scope>
    <source>
        <strain evidence="1 2">DSM 44109</strain>
    </source>
</reference>
<keyword evidence="2" id="KW-1185">Reference proteome</keyword>